<protein>
    <submittedName>
        <fullName evidence="1">Putative ovule protein</fullName>
    </submittedName>
</protein>
<accession>A0A0V0INX5</accession>
<dbReference type="AlphaFoldDB" id="A0A0V0INX5"/>
<organism evidence="1">
    <name type="scientific">Solanum chacoense</name>
    <name type="common">Chaco potato</name>
    <dbReference type="NCBI Taxonomy" id="4108"/>
    <lineage>
        <taxon>Eukaryota</taxon>
        <taxon>Viridiplantae</taxon>
        <taxon>Streptophyta</taxon>
        <taxon>Embryophyta</taxon>
        <taxon>Tracheophyta</taxon>
        <taxon>Spermatophyta</taxon>
        <taxon>Magnoliopsida</taxon>
        <taxon>eudicotyledons</taxon>
        <taxon>Gunneridae</taxon>
        <taxon>Pentapetalae</taxon>
        <taxon>asterids</taxon>
        <taxon>lamiids</taxon>
        <taxon>Solanales</taxon>
        <taxon>Solanaceae</taxon>
        <taxon>Solanoideae</taxon>
        <taxon>Solaneae</taxon>
        <taxon>Solanum</taxon>
    </lineage>
</organism>
<name>A0A0V0INX5_SOLCH</name>
<reference evidence="1" key="1">
    <citation type="submission" date="2015-12" db="EMBL/GenBank/DDBJ databases">
        <title>Gene expression during late stages of embryo sac development: a critical building block for successful pollen-pistil interactions.</title>
        <authorList>
            <person name="Liu Y."/>
            <person name="Joly V."/>
            <person name="Sabar M."/>
            <person name="Matton D.P."/>
        </authorList>
    </citation>
    <scope>NUCLEOTIDE SEQUENCE</scope>
</reference>
<dbReference type="EMBL" id="GEDG01004212">
    <property type="protein sequence ID" value="JAP34209.1"/>
    <property type="molecule type" value="Transcribed_RNA"/>
</dbReference>
<sequence>MQNFHKRNPLILMKHFQKPRIIYVTTTQTQEMTQLINSFTCSLDSIRNFQNHHFFNLHALTRKKCPKTTHI</sequence>
<evidence type="ECO:0000313" key="1">
    <source>
        <dbReference type="EMBL" id="JAP34209.1"/>
    </source>
</evidence>
<proteinExistence type="predicted"/>
<feature type="non-terminal residue" evidence="1">
    <location>
        <position position="71"/>
    </location>
</feature>